<keyword evidence="3" id="KW-1185">Reference proteome</keyword>
<evidence type="ECO:0000313" key="3">
    <source>
        <dbReference type="Proteomes" id="UP001495910"/>
    </source>
</evidence>
<organism evidence="2 3">
    <name type="scientific">Collimonas rhizosphaerae</name>
    <dbReference type="NCBI Taxonomy" id="3126357"/>
    <lineage>
        <taxon>Bacteria</taxon>
        <taxon>Pseudomonadati</taxon>
        <taxon>Pseudomonadota</taxon>
        <taxon>Betaproteobacteria</taxon>
        <taxon>Burkholderiales</taxon>
        <taxon>Oxalobacteraceae</taxon>
        <taxon>Collimonas</taxon>
    </lineage>
</organism>
<feature type="signal peptide" evidence="1">
    <location>
        <begin position="1"/>
        <end position="26"/>
    </location>
</feature>
<evidence type="ECO:0000313" key="2">
    <source>
        <dbReference type="EMBL" id="MEM4990797.1"/>
    </source>
</evidence>
<sequence length="94" mass="9680">MNTTSKLLVAATLLATLSIGASPAMAAAPAKKAAAPSATQSQDIPLLMPPIVIIGKRMTPEEKIAFTQQQRAQAVKKVARKKTEATGSPALSAL</sequence>
<proteinExistence type="predicted"/>
<gene>
    <name evidence="2" type="ORF">V8G57_25645</name>
</gene>
<accession>A0ABU9Q3K3</accession>
<dbReference type="Proteomes" id="UP001495910">
    <property type="component" value="Unassembled WGS sequence"/>
</dbReference>
<keyword evidence="1" id="KW-0732">Signal</keyword>
<reference evidence="2 3" key="1">
    <citation type="submission" date="2024-02" db="EMBL/GenBank/DDBJ databases">
        <title>Draft genome sequence of Collimonas sp. strain H4R21, an effective mineral-weathering bacterial strain isolated from the beech rhizosphere.</title>
        <authorList>
            <person name="Morin E."/>
            <person name="Uroz S."/>
            <person name="Leveau J.H.J."/>
            <person name="Kumar R."/>
            <person name="Rey M.W."/>
            <person name="Pham J."/>
        </authorList>
    </citation>
    <scope>NUCLEOTIDE SEQUENCE [LARGE SCALE GENOMIC DNA]</scope>
    <source>
        <strain evidence="2 3">H4R21</strain>
    </source>
</reference>
<dbReference type="RefSeq" id="WP_342831830.1">
    <property type="nucleotide sequence ID" value="NZ_JBANDC010000034.1"/>
</dbReference>
<feature type="chain" id="PRO_5047339243" evidence="1">
    <location>
        <begin position="27"/>
        <end position="94"/>
    </location>
</feature>
<name>A0ABU9Q3K3_9BURK</name>
<comment type="caution">
    <text evidence="2">The sequence shown here is derived from an EMBL/GenBank/DDBJ whole genome shotgun (WGS) entry which is preliminary data.</text>
</comment>
<dbReference type="EMBL" id="JBANDC010000034">
    <property type="protein sequence ID" value="MEM4990797.1"/>
    <property type="molecule type" value="Genomic_DNA"/>
</dbReference>
<evidence type="ECO:0000256" key="1">
    <source>
        <dbReference type="SAM" id="SignalP"/>
    </source>
</evidence>
<protein>
    <submittedName>
        <fullName evidence="2">Uncharacterized protein</fullName>
    </submittedName>
</protein>